<keyword evidence="1" id="KW-0802">TPR repeat</keyword>
<dbReference type="EMBL" id="APMP01000004">
    <property type="protein sequence ID" value="ENZ82984.1"/>
    <property type="molecule type" value="Genomic_DNA"/>
</dbReference>
<protein>
    <submittedName>
        <fullName evidence="2">Uncharacterized protein</fullName>
    </submittedName>
</protein>
<dbReference type="InterPro" id="IPR019734">
    <property type="entry name" value="TPR_rpt"/>
</dbReference>
<accession>R0EM37</accession>
<reference evidence="2 3" key="1">
    <citation type="journal article" date="2013" name="Genome Announc.">
        <title>Draft Genome Sequence for Caulobacter sp. Strain OR37, a Bacterium Tolerant to Heavy Metals.</title>
        <authorList>
            <person name="Utturkar S.M."/>
            <person name="Bollmann A."/>
            <person name="Brzoska R.M."/>
            <person name="Klingeman D.M."/>
            <person name="Epstein S.E."/>
            <person name="Palumbo A.V."/>
            <person name="Brown S.D."/>
        </authorList>
    </citation>
    <scope>NUCLEOTIDE SEQUENCE [LARGE SCALE GENOMIC DNA]</scope>
    <source>
        <strain evidence="2 3">OR37</strain>
    </source>
</reference>
<dbReference type="RefSeq" id="WP_004616853.1">
    <property type="nucleotide sequence ID" value="NZ_APMP01000004.1"/>
</dbReference>
<gene>
    <name evidence="2" type="ORF">OR37_01179</name>
</gene>
<dbReference type="SMART" id="SM00028">
    <property type="entry name" value="TPR"/>
    <property type="match status" value="2"/>
</dbReference>
<proteinExistence type="predicted"/>
<dbReference type="eggNOG" id="COG0457">
    <property type="taxonomic scope" value="Bacteria"/>
</dbReference>
<name>R0EM37_CAUVI</name>
<dbReference type="Gene3D" id="2.60.120.620">
    <property type="entry name" value="q2cbj1_9rhob like domain"/>
    <property type="match status" value="1"/>
</dbReference>
<keyword evidence="3" id="KW-1185">Reference proteome</keyword>
<sequence length="461" mass="48719">MSLEASLTAKARALKAAGDLDAALDCYRRAVAAAPSSGAAEHNLAANLGNMELYSEAAEAASRAIAKGHDAPETRLVRARAREGLGDLAGAEADYRAALAKRPAYVEALSGLAHLTWVATGDVGAALAVLPAQDAPPIALIRARLLTGAGRLEDAYAAVEPLARLAPREPAAQVEAAKLAAPVDPARAVAHAERAFALVPHDPRVICVLAESLLAAGDAARAARLVEGVAAKIPDDQGVLALLATAWRLTNDPRYADLAQRDELVGSHAIATPPGWPDLDTYLADLATSLNALHEGRAPPLGQSVRHGTQTKQSLLRSRDPAIMAFFQAVDAPIRQHLAALGQGDHPTKRRKRGGYRLAGAWSVNLSAGGFHTDHVHPEGWLSSAFYVQLPPAVESPGKAGWLRFGKPGLPTRPTLEPERWIKPAPGRLALFPSWMWHGVEPFEGEGRRLTIAFDLLPSQG</sequence>
<dbReference type="STRING" id="1292034.OR37_01179"/>
<dbReference type="Pfam" id="PF13759">
    <property type="entry name" value="2OG-FeII_Oxy_5"/>
    <property type="match status" value="1"/>
</dbReference>
<evidence type="ECO:0000313" key="3">
    <source>
        <dbReference type="Proteomes" id="UP000013063"/>
    </source>
</evidence>
<dbReference type="Gene3D" id="1.25.40.10">
    <property type="entry name" value="Tetratricopeptide repeat domain"/>
    <property type="match status" value="2"/>
</dbReference>
<dbReference type="Pfam" id="PF14559">
    <property type="entry name" value="TPR_19"/>
    <property type="match status" value="1"/>
</dbReference>
<dbReference type="InterPro" id="IPR011990">
    <property type="entry name" value="TPR-like_helical_dom_sf"/>
</dbReference>
<dbReference type="AlphaFoldDB" id="R0EM37"/>
<feature type="repeat" description="TPR" evidence="1">
    <location>
        <begin position="4"/>
        <end position="37"/>
    </location>
</feature>
<dbReference type="SUPFAM" id="SSF48452">
    <property type="entry name" value="TPR-like"/>
    <property type="match status" value="2"/>
</dbReference>
<dbReference type="InterPro" id="IPR012668">
    <property type="entry name" value="CHP02466"/>
</dbReference>
<dbReference type="PROSITE" id="PS50005">
    <property type="entry name" value="TPR"/>
    <property type="match status" value="1"/>
</dbReference>
<dbReference type="OrthoDB" id="9783136at2"/>
<dbReference type="Proteomes" id="UP000013063">
    <property type="component" value="Unassembled WGS sequence"/>
</dbReference>
<organism evidence="2 3">
    <name type="scientific">Caulobacter vibrioides OR37</name>
    <dbReference type="NCBI Taxonomy" id="1292034"/>
    <lineage>
        <taxon>Bacteria</taxon>
        <taxon>Pseudomonadati</taxon>
        <taxon>Pseudomonadota</taxon>
        <taxon>Alphaproteobacteria</taxon>
        <taxon>Caulobacterales</taxon>
        <taxon>Caulobacteraceae</taxon>
        <taxon>Caulobacter</taxon>
    </lineage>
</organism>
<dbReference type="PATRIC" id="fig|1292034.3.peg.1170"/>
<evidence type="ECO:0000313" key="2">
    <source>
        <dbReference type="EMBL" id="ENZ82984.1"/>
    </source>
</evidence>
<evidence type="ECO:0000256" key="1">
    <source>
        <dbReference type="PROSITE-ProRule" id="PRU00339"/>
    </source>
</evidence>
<comment type="caution">
    <text evidence="2">The sequence shown here is derived from an EMBL/GenBank/DDBJ whole genome shotgun (WGS) entry which is preliminary data.</text>
</comment>